<proteinExistence type="predicted"/>
<dbReference type="Pfam" id="PF00085">
    <property type="entry name" value="Thioredoxin"/>
    <property type="match status" value="1"/>
</dbReference>
<evidence type="ECO:0000313" key="5">
    <source>
        <dbReference type="EMBL" id="CUG93861.1"/>
    </source>
</evidence>
<dbReference type="PANTHER" id="PTHR10293:SF73">
    <property type="entry name" value="GLUTAREDOXIN-3"/>
    <property type="match status" value="1"/>
</dbReference>
<evidence type="ECO:0000256" key="1">
    <source>
        <dbReference type="ARBA" id="ARBA00022723"/>
    </source>
</evidence>
<evidence type="ECO:0000259" key="4">
    <source>
        <dbReference type="PROSITE" id="PS51352"/>
    </source>
</evidence>
<dbReference type="SUPFAM" id="SSF52833">
    <property type="entry name" value="Thioredoxin-like"/>
    <property type="match status" value="2"/>
</dbReference>
<dbReference type="InterPro" id="IPR002109">
    <property type="entry name" value="Glutaredoxin"/>
</dbReference>
<dbReference type="PROSITE" id="PS51352">
    <property type="entry name" value="THIOREDOXIN_2"/>
    <property type="match status" value="1"/>
</dbReference>
<dbReference type="EMBL" id="CYKH01002202">
    <property type="protein sequence ID" value="CUG93861.1"/>
    <property type="molecule type" value="Genomic_DNA"/>
</dbReference>
<dbReference type="InterPro" id="IPR004480">
    <property type="entry name" value="Monothiol_GRX-rel"/>
</dbReference>
<dbReference type="GO" id="GO:0005829">
    <property type="term" value="C:cytosol"/>
    <property type="evidence" value="ECO:0007669"/>
    <property type="project" value="TreeGrafter"/>
</dbReference>
<dbReference type="InterPro" id="IPR033658">
    <property type="entry name" value="GRX_PICOT-like"/>
</dbReference>
<name>A0A0S4JWQ4_BODSA</name>
<keyword evidence="1" id="KW-0479">Metal-binding</keyword>
<evidence type="ECO:0000313" key="6">
    <source>
        <dbReference type="Proteomes" id="UP000051952"/>
    </source>
</evidence>
<protein>
    <submittedName>
        <fullName evidence="5">Thioredoxin-like protein, putative</fullName>
    </submittedName>
</protein>
<dbReference type="CDD" id="cd03028">
    <property type="entry name" value="GRX_PICOT_like"/>
    <property type="match status" value="1"/>
</dbReference>
<dbReference type="GO" id="GO:0051536">
    <property type="term" value="F:iron-sulfur cluster binding"/>
    <property type="evidence" value="ECO:0007669"/>
    <property type="project" value="UniProtKB-KW"/>
</dbReference>
<dbReference type="OMA" id="NGPRCGF"/>
<gene>
    <name evidence="5" type="ORF">BSAL_45360</name>
</gene>
<keyword evidence="6" id="KW-1185">Reference proteome</keyword>
<reference evidence="6" key="1">
    <citation type="submission" date="2015-09" db="EMBL/GenBank/DDBJ databases">
        <authorList>
            <consortium name="Pathogen Informatics"/>
        </authorList>
    </citation>
    <scope>NUCLEOTIDE SEQUENCE [LARGE SCALE GENOMIC DNA]</scope>
    <source>
        <strain evidence="6">Lake Konstanz</strain>
    </source>
</reference>
<dbReference type="InterPro" id="IPR036249">
    <property type="entry name" value="Thioredoxin-like_sf"/>
</dbReference>
<dbReference type="VEuPathDB" id="TriTrypDB:BSAL_45360"/>
<keyword evidence="2" id="KW-0408">Iron</keyword>
<dbReference type="GO" id="GO:0006879">
    <property type="term" value="P:intracellular iron ion homeostasis"/>
    <property type="evidence" value="ECO:0007669"/>
    <property type="project" value="TreeGrafter"/>
</dbReference>
<dbReference type="PROSITE" id="PS51354">
    <property type="entry name" value="GLUTAREDOXIN_2"/>
    <property type="match status" value="1"/>
</dbReference>
<accession>A0A0S4JWQ4</accession>
<dbReference type="Pfam" id="PF00462">
    <property type="entry name" value="Glutaredoxin"/>
    <property type="match status" value="1"/>
</dbReference>
<dbReference type="OrthoDB" id="415696at2759"/>
<dbReference type="AlphaFoldDB" id="A0A0S4JWQ4"/>
<organism evidence="5 6">
    <name type="scientific">Bodo saltans</name>
    <name type="common">Flagellated protozoan</name>
    <dbReference type="NCBI Taxonomy" id="75058"/>
    <lineage>
        <taxon>Eukaryota</taxon>
        <taxon>Discoba</taxon>
        <taxon>Euglenozoa</taxon>
        <taxon>Kinetoplastea</taxon>
        <taxon>Metakinetoplastina</taxon>
        <taxon>Eubodonida</taxon>
        <taxon>Bodonidae</taxon>
        <taxon>Bodo</taxon>
    </lineage>
</organism>
<sequence length="223" mass="24745">MQRIADVAAFRALIDGSSSSGVVVHVGASWCPPCVELNEYLESAAIPKYRDCGIAFAYVDADALPEVCESEEVETVPFVAFYRKKSAGGVERVADVARAKIPAIELNLRSLFGHGNDDRSKFATLDDYITSLIKRDKLVLFITGTPSRPRCGFTRKVVDLLEKYQAPYSYVDIMSDDEMCQRLKVFSNWPTFPQVYVEGELLGGCDILLQMDEEGELKAALKL</sequence>
<feature type="domain" description="Thioredoxin" evidence="4">
    <location>
        <begin position="1"/>
        <end position="163"/>
    </location>
</feature>
<dbReference type="PANTHER" id="PTHR10293">
    <property type="entry name" value="GLUTAREDOXIN FAMILY MEMBER"/>
    <property type="match status" value="1"/>
</dbReference>
<evidence type="ECO:0000256" key="2">
    <source>
        <dbReference type="ARBA" id="ARBA00023004"/>
    </source>
</evidence>
<dbReference type="GO" id="GO:0046872">
    <property type="term" value="F:metal ion binding"/>
    <property type="evidence" value="ECO:0007669"/>
    <property type="project" value="UniProtKB-KW"/>
</dbReference>
<dbReference type="Proteomes" id="UP000051952">
    <property type="component" value="Unassembled WGS sequence"/>
</dbReference>
<dbReference type="Gene3D" id="3.40.30.10">
    <property type="entry name" value="Glutaredoxin"/>
    <property type="match status" value="2"/>
</dbReference>
<dbReference type="GO" id="GO:0005634">
    <property type="term" value="C:nucleus"/>
    <property type="evidence" value="ECO:0007669"/>
    <property type="project" value="TreeGrafter"/>
</dbReference>
<evidence type="ECO:0000256" key="3">
    <source>
        <dbReference type="ARBA" id="ARBA00023014"/>
    </source>
</evidence>
<keyword evidence="3" id="KW-0411">Iron-sulfur</keyword>
<dbReference type="InterPro" id="IPR013766">
    <property type="entry name" value="Thioredoxin_domain"/>
</dbReference>
<dbReference type="FunFam" id="3.40.30.10:FF:000357">
    <property type="entry name" value="Thioredoxin-like protein"/>
    <property type="match status" value="1"/>
</dbReference>